<proteinExistence type="predicted"/>
<reference evidence="1 2" key="1">
    <citation type="submission" date="2024-04" db="EMBL/GenBank/DDBJ databases">
        <title>Defined microbial consortia suppress multidrug-resistant proinflammatory Enterobacteriaceae via ecological control.</title>
        <authorList>
            <person name="Furuichi M."/>
            <person name="Kawaguchi T."/>
            <person name="Pust M."/>
            <person name="Yasuma K."/>
            <person name="Plichta D."/>
            <person name="Hasegawa N."/>
            <person name="Ohya T."/>
            <person name="Bhattarai S."/>
            <person name="Sasajima S."/>
            <person name="Aoto Y."/>
            <person name="Tuganbaev T."/>
            <person name="Yaginuma M."/>
            <person name="Ueda M."/>
            <person name="Okahashi N."/>
            <person name="Amafuji K."/>
            <person name="Kiridooshi Y."/>
            <person name="Sugita K."/>
            <person name="Strazar M."/>
            <person name="Skelly A."/>
            <person name="Suda W."/>
            <person name="Hattori M."/>
            <person name="Nakamoto N."/>
            <person name="Caballero S."/>
            <person name="Norman J."/>
            <person name="Olle B."/>
            <person name="Tanoue T."/>
            <person name="Arita M."/>
            <person name="Bucci V."/>
            <person name="Atarashi K."/>
            <person name="Xavier R."/>
            <person name="Honda K."/>
        </authorList>
    </citation>
    <scope>NUCLEOTIDE SEQUENCE [LARGE SCALE GENOMIC DNA]</scope>
    <source>
        <strain evidence="2">k34-0107-D12</strain>
    </source>
</reference>
<organism evidence="1 2">
    <name type="scientific">Blautia parvula</name>
    <dbReference type="NCBI Taxonomy" id="2877527"/>
    <lineage>
        <taxon>Bacteria</taxon>
        <taxon>Bacillati</taxon>
        <taxon>Bacillota</taxon>
        <taxon>Clostridia</taxon>
        <taxon>Lachnospirales</taxon>
        <taxon>Lachnospiraceae</taxon>
        <taxon>Blautia</taxon>
    </lineage>
</organism>
<dbReference type="InterPro" id="IPR036264">
    <property type="entry name" value="Bact_exopeptidase_dim_dom"/>
</dbReference>
<dbReference type="SUPFAM" id="SSF53187">
    <property type="entry name" value="Zn-dependent exopeptidases"/>
    <property type="match status" value="1"/>
</dbReference>
<sequence>MDMIQEKERLCRNIEKREEIYSRISQKIWEYAELGFKEHRSAKLLQETLEREGFQVETGLAGIPTAFKGTFGSGGPVIAILGEFDALPGLSQKPGTDVQEKREDTDCGHGCGHNLLGTGSLAAAVAVREYLDRSGTPGTIIYFGCPGEEKGSGKTFMAREGCFKGLDAVFCWHPWDVNGLFASSSLADICATFIFHGKASHASASPHLGRSALDAVELMNVGCNFLREHVIPEARIHYAITNAGGNAANVVQETAAVYYEARAPRLNQAFEIFERICEVARGAAIMTGTSYEMVRGDGFSDYIPNKVLGKVLMENFQEAGAPAFDHADHELAEKIRDTFSEQMIQEAAAAVENQHGENAAAAMEGKVLADIVLPVNPLKSTMPGSTDVGDVSYQAPTGQILTACKAFGTPGHSWQEVSQSGSSIGKKGMLTAAKVMGMAAIDVFRNPKIAEDAKKEFDAAVRGGYHCPIPEEIKPDL</sequence>
<dbReference type="PIRSF" id="PIRSF037227">
    <property type="entry name" value="Aminobenzoyl-glu_utiliz_pB"/>
    <property type="match status" value="1"/>
</dbReference>
<accession>A0ABQ0BXM8</accession>
<dbReference type="SUPFAM" id="SSF55031">
    <property type="entry name" value="Bacterial exopeptidase dimerisation domain"/>
    <property type="match status" value="1"/>
</dbReference>
<dbReference type="InterPro" id="IPR017145">
    <property type="entry name" value="Aminobenzoyl-glu_utiliz_pB"/>
</dbReference>
<dbReference type="NCBIfam" id="TIGR01891">
    <property type="entry name" value="amidohydrolases"/>
    <property type="match status" value="1"/>
</dbReference>
<comment type="caution">
    <text evidence="1">The sequence shown here is derived from an EMBL/GenBank/DDBJ whole genome shotgun (WGS) entry which is preliminary data.</text>
</comment>
<dbReference type="Gene3D" id="3.40.630.10">
    <property type="entry name" value="Zn peptidases"/>
    <property type="match status" value="2"/>
</dbReference>
<evidence type="ECO:0000313" key="1">
    <source>
        <dbReference type="EMBL" id="GAA6501295.1"/>
    </source>
</evidence>
<dbReference type="PANTHER" id="PTHR30575">
    <property type="entry name" value="PEPTIDASE M20"/>
    <property type="match status" value="1"/>
</dbReference>
<gene>
    <name evidence="1" type="ORF">K340107D12_41110</name>
</gene>
<protein>
    <submittedName>
        <fullName evidence="1">M20 family metallopeptidase</fullName>
    </submittedName>
</protein>
<dbReference type="PANTHER" id="PTHR30575:SF0">
    <property type="entry name" value="XAA-ARG DIPEPTIDASE"/>
    <property type="match status" value="1"/>
</dbReference>
<dbReference type="Pfam" id="PF01546">
    <property type="entry name" value="Peptidase_M20"/>
    <property type="match status" value="1"/>
</dbReference>
<dbReference type="EMBL" id="BAABZQ010000001">
    <property type="protein sequence ID" value="GAA6501295.1"/>
    <property type="molecule type" value="Genomic_DNA"/>
</dbReference>
<dbReference type="InterPro" id="IPR052030">
    <property type="entry name" value="Peptidase_M20/M20A_hydrolases"/>
</dbReference>
<evidence type="ECO:0000313" key="2">
    <source>
        <dbReference type="Proteomes" id="UP001600941"/>
    </source>
</evidence>
<dbReference type="CDD" id="cd05673">
    <property type="entry name" value="M20_Acy1L2_AbgB"/>
    <property type="match status" value="1"/>
</dbReference>
<dbReference type="InterPro" id="IPR002933">
    <property type="entry name" value="Peptidase_M20"/>
</dbReference>
<keyword evidence="2" id="KW-1185">Reference proteome</keyword>
<name>A0ABQ0BXM8_9FIRM</name>
<dbReference type="Proteomes" id="UP001600941">
    <property type="component" value="Unassembled WGS sequence"/>
</dbReference>
<dbReference type="InterPro" id="IPR017439">
    <property type="entry name" value="Amidohydrolase"/>
</dbReference>